<dbReference type="EMBL" id="VUNN01000012">
    <property type="protein sequence ID" value="MSU06544.1"/>
    <property type="molecule type" value="Genomic_DNA"/>
</dbReference>
<dbReference type="PANTHER" id="PTHR43475">
    <property type="entry name" value="METHYLTHIORIBOSE-1-PHOSPHATE ISOMERASE"/>
    <property type="match status" value="1"/>
</dbReference>
<protein>
    <submittedName>
        <fullName evidence="2">Translation initiation factor 2</fullName>
    </submittedName>
</protein>
<evidence type="ECO:0000256" key="1">
    <source>
        <dbReference type="RuleBase" id="RU003814"/>
    </source>
</evidence>
<dbReference type="Gene3D" id="3.40.50.10470">
    <property type="entry name" value="Translation initiation factor eif-2b, domain 2"/>
    <property type="match status" value="1"/>
</dbReference>
<dbReference type="GO" id="GO:0046523">
    <property type="term" value="F:S-methyl-5-thioribose-1-phosphate isomerase activity"/>
    <property type="evidence" value="ECO:0007669"/>
    <property type="project" value="TreeGrafter"/>
</dbReference>
<name>A0A7X2TQJ1_9SPIO</name>
<comment type="caution">
    <text evidence="2">The sequence shown here is derived from an EMBL/GenBank/DDBJ whole genome shotgun (WGS) entry which is preliminary data.</text>
</comment>
<comment type="similarity">
    <text evidence="1">Belongs to the eIF-2B alpha/beta/delta subunits family.</text>
</comment>
<dbReference type="GO" id="GO:0019509">
    <property type="term" value="P:L-methionine salvage from methylthioadenosine"/>
    <property type="evidence" value="ECO:0007669"/>
    <property type="project" value="TreeGrafter"/>
</dbReference>
<keyword evidence="3" id="KW-1185">Reference proteome</keyword>
<dbReference type="InterPro" id="IPR027363">
    <property type="entry name" value="M1Pi_N"/>
</dbReference>
<dbReference type="Gene3D" id="1.20.120.420">
    <property type="entry name" value="translation initiation factor eif-2b, domain 1"/>
    <property type="match status" value="1"/>
</dbReference>
<keyword evidence="2" id="KW-0396">Initiation factor</keyword>
<proteinExistence type="inferred from homology"/>
<reference evidence="2 3" key="1">
    <citation type="submission" date="2019-08" db="EMBL/GenBank/DDBJ databases">
        <title>In-depth cultivation of the pig gut microbiome towards novel bacterial diversity and tailored functional studies.</title>
        <authorList>
            <person name="Wylensek D."/>
            <person name="Hitch T.C.A."/>
            <person name="Clavel T."/>
        </authorList>
    </citation>
    <scope>NUCLEOTIDE SEQUENCE [LARGE SCALE GENOMIC DNA]</scope>
    <source>
        <strain evidence="2 3">NM-380-WT-3C1</strain>
    </source>
</reference>
<dbReference type="RefSeq" id="WP_154425515.1">
    <property type="nucleotide sequence ID" value="NZ_VUNN01000012.1"/>
</dbReference>
<evidence type="ECO:0000313" key="3">
    <source>
        <dbReference type="Proteomes" id="UP000460549"/>
    </source>
</evidence>
<organism evidence="2 3">
    <name type="scientific">Bullifex porci</name>
    <dbReference type="NCBI Taxonomy" id="2606638"/>
    <lineage>
        <taxon>Bacteria</taxon>
        <taxon>Pseudomonadati</taxon>
        <taxon>Spirochaetota</taxon>
        <taxon>Spirochaetia</taxon>
        <taxon>Spirochaetales</taxon>
        <taxon>Spirochaetaceae</taxon>
        <taxon>Bullifex</taxon>
    </lineage>
</organism>
<dbReference type="InterPro" id="IPR000649">
    <property type="entry name" value="IF-2B-related"/>
</dbReference>
<dbReference type="AlphaFoldDB" id="A0A7X2TQJ1"/>
<dbReference type="GO" id="GO:0003743">
    <property type="term" value="F:translation initiation factor activity"/>
    <property type="evidence" value="ECO:0007669"/>
    <property type="project" value="UniProtKB-KW"/>
</dbReference>
<keyword evidence="2" id="KW-0648">Protein biosynthesis</keyword>
<dbReference type="PANTHER" id="PTHR43475:SF1">
    <property type="entry name" value="METHYLTHIORIBOSE-1-PHOSPHATE ISOMERASE"/>
    <property type="match status" value="1"/>
</dbReference>
<sequence length="328" mass="37145">MSDIQSQLPTILHHNTIAKLEYDKLLIGDRRVYPFEKKYVVANNVFEAASAIKNMVTQGGGPLEVALLSLIMIARQNGKDEKAFREGVKALSLARPTNTTMARELNNLLSDILKAFDDDDFIFKVVKIVNCKLSYYDYLYDKMSDYGKTLIDNNDGILTTCFPEHSFFLSIYKAREEGKSFCVYAPETRPYLQGARLTAASLAEMGFEHYLITDNMVGTFMGLGKINKYMTAVDLALKDYTVVNKIGTLQNAICANYYNIPYYPFSISFDETKDNIRDVEIEYRDSKEVKLFKGVKTTSDEVRAIYPCFDIIPSKLVTGIVTPDGVRR</sequence>
<dbReference type="Proteomes" id="UP000460549">
    <property type="component" value="Unassembled WGS sequence"/>
</dbReference>
<dbReference type="InterPro" id="IPR042529">
    <property type="entry name" value="IF_2B-like_C"/>
</dbReference>
<dbReference type="InterPro" id="IPR037171">
    <property type="entry name" value="NagB/RpiA_transferase-like"/>
</dbReference>
<gene>
    <name evidence="2" type="ORF">FYJ80_07085</name>
</gene>
<evidence type="ECO:0000313" key="2">
    <source>
        <dbReference type="EMBL" id="MSU06544.1"/>
    </source>
</evidence>
<dbReference type="Pfam" id="PF01008">
    <property type="entry name" value="IF-2B"/>
    <property type="match status" value="1"/>
</dbReference>
<dbReference type="SUPFAM" id="SSF100950">
    <property type="entry name" value="NagB/RpiA/CoA transferase-like"/>
    <property type="match status" value="1"/>
</dbReference>
<accession>A0A7X2TQJ1</accession>